<evidence type="ECO:0000259" key="8">
    <source>
        <dbReference type="SMART" id="SM00479"/>
    </source>
</evidence>
<evidence type="ECO:0000256" key="1">
    <source>
        <dbReference type="ARBA" id="ARBA00004123"/>
    </source>
</evidence>
<reference evidence="9 10" key="1">
    <citation type="submission" date="2023-02" db="EMBL/GenBank/DDBJ databases">
        <title>LHISI_Scaffold_Assembly.</title>
        <authorList>
            <person name="Stuart O.P."/>
            <person name="Cleave R."/>
            <person name="Magrath M.J.L."/>
            <person name="Mikheyev A.S."/>
        </authorList>
    </citation>
    <scope>NUCLEOTIDE SEQUENCE [LARGE SCALE GENOMIC DNA]</scope>
    <source>
        <strain evidence="9">Daus_M_001</strain>
        <tissue evidence="9">Leg muscle</tissue>
    </source>
</reference>
<keyword evidence="10" id="KW-1185">Reference proteome</keyword>
<keyword evidence="5" id="KW-0378">Hydrolase</keyword>
<sequence>MMKKVHTLDTRECNTPNTKVNLANIVRKKKEVSLNWKLFKSTIIAEDKKNVPSKPGAYKRKARKPVNISSHPSKLTAENYCGREKQCENKIRVDEFVGKDSSSSIPRITRHVAMDCEMVGVDDDGKDSILARVSLVNKFGDCIYDKFVKPRETVTDYRTRYSGVREKDFQNAEEFEAVQKKVADVLDGRILVGHALSNDLKVLFLSHPRKRIRDTSKYRPFRKLNNNRTPSLRKLAAKVLGVTIQQGEHNSVVDANTAMQLYLLYRKEWEKELHTKKIKRLSKQGK</sequence>
<gene>
    <name evidence="9" type="ORF">PR048_022953</name>
</gene>
<evidence type="ECO:0000256" key="2">
    <source>
        <dbReference type="ARBA" id="ARBA00010489"/>
    </source>
</evidence>
<dbReference type="CDD" id="cd06144">
    <property type="entry name" value="REX4_like"/>
    <property type="match status" value="1"/>
</dbReference>
<keyword evidence="4" id="KW-0540">Nuclease</keyword>
<dbReference type="InterPro" id="IPR012337">
    <property type="entry name" value="RNaseH-like_sf"/>
</dbReference>
<name>A0ABQ9GSQ7_9NEOP</name>
<dbReference type="Pfam" id="PF00929">
    <property type="entry name" value="RNase_T"/>
    <property type="match status" value="1"/>
</dbReference>
<dbReference type="InterPro" id="IPR036397">
    <property type="entry name" value="RNaseH_sf"/>
</dbReference>
<dbReference type="Proteomes" id="UP001159363">
    <property type="component" value="Chromosome 8"/>
</dbReference>
<dbReference type="Gene3D" id="3.30.420.10">
    <property type="entry name" value="Ribonuclease H-like superfamily/Ribonuclease H"/>
    <property type="match status" value="1"/>
</dbReference>
<protein>
    <recommendedName>
        <fullName evidence="3">RNA exonuclease 4</fullName>
    </recommendedName>
</protein>
<proteinExistence type="inferred from homology"/>
<keyword evidence="6" id="KW-0269">Exonuclease</keyword>
<dbReference type="PANTHER" id="PTHR12801:SF158">
    <property type="entry name" value="RNA EXONUCLEASE 4"/>
    <property type="match status" value="1"/>
</dbReference>
<keyword evidence="7" id="KW-0539">Nucleus</keyword>
<evidence type="ECO:0000256" key="3">
    <source>
        <dbReference type="ARBA" id="ARBA00016937"/>
    </source>
</evidence>
<dbReference type="EMBL" id="JARBHB010000009">
    <property type="protein sequence ID" value="KAJ8875063.1"/>
    <property type="molecule type" value="Genomic_DNA"/>
</dbReference>
<evidence type="ECO:0000256" key="5">
    <source>
        <dbReference type="ARBA" id="ARBA00022801"/>
    </source>
</evidence>
<comment type="subcellular location">
    <subcellularLocation>
        <location evidence="1">Nucleus</location>
    </subcellularLocation>
</comment>
<evidence type="ECO:0000313" key="10">
    <source>
        <dbReference type="Proteomes" id="UP001159363"/>
    </source>
</evidence>
<evidence type="ECO:0000313" key="9">
    <source>
        <dbReference type="EMBL" id="KAJ8875063.1"/>
    </source>
</evidence>
<comment type="caution">
    <text evidence="9">The sequence shown here is derived from an EMBL/GenBank/DDBJ whole genome shotgun (WGS) entry which is preliminary data.</text>
</comment>
<evidence type="ECO:0000256" key="6">
    <source>
        <dbReference type="ARBA" id="ARBA00022839"/>
    </source>
</evidence>
<feature type="domain" description="Exonuclease" evidence="8">
    <location>
        <begin position="110"/>
        <end position="271"/>
    </location>
</feature>
<dbReference type="SMART" id="SM00479">
    <property type="entry name" value="EXOIII"/>
    <property type="match status" value="1"/>
</dbReference>
<organism evidence="9 10">
    <name type="scientific">Dryococelus australis</name>
    <dbReference type="NCBI Taxonomy" id="614101"/>
    <lineage>
        <taxon>Eukaryota</taxon>
        <taxon>Metazoa</taxon>
        <taxon>Ecdysozoa</taxon>
        <taxon>Arthropoda</taxon>
        <taxon>Hexapoda</taxon>
        <taxon>Insecta</taxon>
        <taxon>Pterygota</taxon>
        <taxon>Neoptera</taxon>
        <taxon>Polyneoptera</taxon>
        <taxon>Phasmatodea</taxon>
        <taxon>Verophasmatodea</taxon>
        <taxon>Anareolatae</taxon>
        <taxon>Phasmatidae</taxon>
        <taxon>Eurycanthinae</taxon>
        <taxon>Dryococelus</taxon>
    </lineage>
</organism>
<evidence type="ECO:0000256" key="7">
    <source>
        <dbReference type="ARBA" id="ARBA00023242"/>
    </source>
</evidence>
<evidence type="ECO:0000256" key="4">
    <source>
        <dbReference type="ARBA" id="ARBA00022722"/>
    </source>
</evidence>
<dbReference type="InterPro" id="IPR047021">
    <property type="entry name" value="REXO1/3/4-like"/>
</dbReference>
<accession>A0ABQ9GSQ7</accession>
<comment type="similarity">
    <text evidence="2">Belongs to the REXO4 family.</text>
</comment>
<dbReference type="InterPro" id="IPR037431">
    <property type="entry name" value="REX4_DEDDh_dom"/>
</dbReference>
<dbReference type="InterPro" id="IPR013520">
    <property type="entry name" value="Ribonucl_H"/>
</dbReference>
<dbReference type="PANTHER" id="PTHR12801">
    <property type="entry name" value="RNA EXONUCLEASE REXO1 / RECO3 FAMILY MEMBER-RELATED"/>
    <property type="match status" value="1"/>
</dbReference>
<dbReference type="SUPFAM" id="SSF53098">
    <property type="entry name" value="Ribonuclease H-like"/>
    <property type="match status" value="1"/>
</dbReference>